<evidence type="ECO:0000256" key="2">
    <source>
        <dbReference type="ARBA" id="ARBA00023157"/>
    </source>
</evidence>
<dbReference type="PANTHER" id="PTHR45080">
    <property type="entry name" value="CONTACTIN 5"/>
    <property type="match status" value="1"/>
</dbReference>
<dbReference type="InterPro" id="IPR013098">
    <property type="entry name" value="Ig_I-set"/>
</dbReference>
<keyword evidence="1" id="KW-0732">Signal</keyword>
<accession>A0A814LHB6</accession>
<dbReference type="InterPro" id="IPR050958">
    <property type="entry name" value="Cell_Adh-Cytoskel_Orgn"/>
</dbReference>
<dbReference type="EMBL" id="CAJNOL010000440">
    <property type="protein sequence ID" value="CAF1065277.1"/>
    <property type="molecule type" value="Genomic_DNA"/>
</dbReference>
<dbReference type="GO" id="GO:0007156">
    <property type="term" value="P:homophilic cell adhesion via plasma membrane adhesion molecules"/>
    <property type="evidence" value="ECO:0007669"/>
    <property type="project" value="TreeGrafter"/>
</dbReference>
<protein>
    <recommendedName>
        <fullName evidence="4">Ig-like domain-containing protein</fullName>
    </recommendedName>
</protein>
<dbReference type="SUPFAM" id="SSF48726">
    <property type="entry name" value="Immunoglobulin"/>
    <property type="match status" value="2"/>
</dbReference>
<name>A0A814LHB6_9BILA</name>
<dbReference type="PROSITE" id="PS50835">
    <property type="entry name" value="IG_LIKE"/>
    <property type="match status" value="2"/>
</dbReference>
<dbReference type="Proteomes" id="UP000663870">
    <property type="component" value="Unassembled WGS sequence"/>
</dbReference>
<proteinExistence type="predicted"/>
<feature type="domain" description="Ig-like" evidence="4">
    <location>
        <begin position="562"/>
        <end position="649"/>
    </location>
</feature>
<evidence type="ECO:0000256" key="1">
    <source>
        <dbReference type="ARBA" id="ARBA00022729"/>
    </source>
</evidence>
<sequence length="658" mass="76344">MYSYEHIPVEWFTSNRRPQTSNYPPPPPMSRPVSKSFNRISDFIFPDTVHVRFRSSSRQQQQQQQQQRPIFPRYQRTENYSLPALNQRDLIIVERLPVEELDDVDLLYREQYYEPNQQIQRCYTSNIDQHRLPSYEKISTGLKNRSVAYREKFRDRKKRHTTDNAYHSMLKSILEKDQQPYMNDKNSNYILSYRTTLDPITDSESMTSINQQKQYNNDTSNYRVPINGTIPNANEKIRSRQFSSTISTRDSSSDTDITERRPKIMNSTYYQQDSSYINSSNIPSNISPRFSSNRVHVQYQPDRFIPINSSIADTNNHETMSNSNNLITSSPFNNVTNDQINNQISSQDSTHHVSLCVNDLHTTLFIDEDTLKKTKTSINNNGRKAVIKTFIDRIIKRLQHFKSSLDNGLIHTRKRNTLVNGSIITADYHSPQEITNRKTNINQSIDFLDENKLVRPYFLIKPQTILMLPNETAKFKCCFGGDPFPTLTWSHNECRIPEIFLTSDTTSSRYRTHKLHDIYYLDIGPINLRDHGQIKCTIMNRFGREEAVAQLIVVPSPADATPYITQPLNDIIIIEGRPLKISCGITGLQVTVNWFHNGKLISSMTESKDNYNNEKSIFSLSCCLKTDTGTIDCFVKNRFGEARTSCRITVINEPELDR</sequence>
<organism evidence="5 6">
    <name type="scientific">Rotaria sordida</name>
    <dbReference type="NCBI Taxonomy" id="392033"/>
    <lineage>
        <taxon>Eukaryota</taxon>
        <taxon>Metazoa</taxon>
        <taxon>Spiralia</taxon>
        <taxon>Gnathifera</taxon>
        <taxon>Rotifera</taxon>
        <taxon>Eurotatoria</taxon>
        <taxon>Bdelloidea</taxon>
        <taxon>Philodinida</taxon>
        <taxon>Philodinidae</taxon>
        <taxon>Rotaria</taxon>
    </lineage>
</organism>
<dbReference type="Gene3D" id="2.60.40.10">
    <property type="entry name" value="Immunoglobulins"/>
    <property type="match status" value="2"/>
</dbReference>
<keyword evidence="2" id="KW-1015">Disulfide bond</keyword>
<gene>
    <name evidence="5" type="ORF">JXQ802_LOCUS17387</name>
</gene>
<evidence type="ECO:0000313" key="5">
    <source>
        <dbReference type="EMBL" id="CAF1065277.1"/>
    </source>
</evidence>
<keyword evidence="6" id="KW-1185">Reference proteome</keyword>
<dbReference type="GO" id="GO:0005886">
    <property type="term" value="C:plasma membrane"/>
    <property type="evidence" value="ECO:0007669"/>
    <property type="project" value="TreeGrafter"/>
</dbReference>
<dbReference type="InterPro" id="IPR007110">
    <property type="entry name" value="Ig-like_dom"/>
</dbReference>
<dbReference type="InterPro" id="IPR013783">
    <property type="entry name" value="Ig-like_fold"/>
</dbReference>
<reference evidence="5" key="1">
    <citation type="submission" date="2021-02" db="EMBL/GenBank/DDBJ databases">
        <authorList>
            <person name="Nowell W R."/>
        </authorList>
    </citation>
    <scope>NUCLEOTIDE SEQUENCE</scope>
</reference>
<dbReference type="SMART" id="SM00409">
    <property type="entry name" value="IG"/>
    <property type="match status" value="2"/>
</dbReference>
<dbReference type="Pfam" id="PF07679">
    <property type="entry name" value="I-set"/>
    <property type="match status" value="2"/>
</dbReference>
<evidence type="ECO:0000313" key="6">
    <source>
        <dbReference type="Proteomes" id="UP000663870"/>
    </source>
</evidence>
<feature type="region of interest" description="Disordered" evidence="3">
    <location>
        <begin position="54"/>
        <end position="74"/>
    </location>
</feature>
<dbReference type="InterPro" id="IPR036179">
    <property type="entry name" value="Ig-like_dom_sf"/>
</dbReference>
<dbReference type="AlphaFoldDB" id="A0A814LHB6"/>
<dbReference type="InterPro" id="IPR003599">
    <property type="entry name" value="Ig_sub"/>
</dbReference>
<feature type="domain" description="Ig-like" evidence="4">
    <location>
        <begin position="456"/>
        <end position="554"/>
    </location>
</feature>
<feature type="compositionally biased region" description="Low complexity" evidence="3">
    <location>
        <begin position="54"/>
        <end position="68"/>
    </location>
</feature>
<evidence type="ECO:0000256" key="3">
    <source>
        <dbReference type="SAM" id="MobiDB-lite"/>
    </source>
</evidence>
<feature type="region of interest" description="Disordered" evidence="3">
    <location>
        <begin position="240"/>
        <end position="260"/>
    </location>
</feature>
<evidence type="ECO:0000259" key="4">
    <source>
        <dbReference type="PROSITE" id="PS50835"/>
    </source>
</evidence>
<comment type="caution">
    <text evidence="5">The sequence shown here is derived from an EMBL/GenBank/DDBJ whole genome shotgun (WGS) entry which is preliminary data.</text>
</comment>
<dbReference type="PANTHER" id="PTHR45080:SF8">
    <property type="entry name" value="IG-LIKE DOMAIN-CONTAINING PROTEIN"/>
    <property type="match status" value="1"/>
</dbReference>